<feature type="region of interest" description="Disordered" evidence="5">
    <location>
        <begin position="475"/>
        <end position="641"/>
    </location>
</feature>
<feature type="transmembrane region" description="Helical" evidence="6">
    <location>
        <begin position="332"/>
        <end position="352"/>
    </location>
</feature>
<dbReference type="GeneID" id="72007189"/>
<feature type="compositionally biased region" description="Basic and acidic residues" evidence="5">
    <location>
        <begin position="590"/>
        <end position="641"/>
    </location>
</feature>
<protein>
    <recommendedName>
        <fullName evidence="9">EamA domain-containing protein</fullName>
    </recommendedName>
</protein>
<organism evidence="7 8">
    <name type="scientific">Rhodofomes roseus</name>
    <dbReference type="NCBI Taxonomy" id="34475"/>
    <lineage>
        <taxon>Eukaryota</taxon>
        <taxon>Fungi</taxon>
        <taxon>Dikarya</taxon>
        <taxon>Basidiomycota</taxon>
        <taxon>Agaricomycotina</taxon>
        <taxon>Agaricomycetes</taxon>
        <taxon>Polyporales</taxon>
        <taxon>Rhodofomes</taxon>
    </lineage>
</organism>
<dbReference type="SUPFAM" id="SSF103481">
    <property type="entry name" value="Multidrug resistance efflux transporter EmrE"/>
    <property type="match status" value="1"/>
</dbReference>
<evidence type="ECO:0000256" key="6">
    <source>
        <dbReference type="SAM" id="Phobius"/>
    </source>
</evidence>
<keyword evidence="8" id="KW-1185">Reference proteome</keyword>
<feature type="transmembrane region" description="Helical" evidence="6">
    <location>
        <begin position="111"/>
        <end position="131"/>
    </location>
</feature>
<evidence type="ECO:0000256" key="1">
    <source>
        <dbReference type="ARBA" id="ARBA00004141"/>
    </source>
</evidence>
<gene>
    <name evidence="7" type="ORF">C8Q71DRAFT_83700</name>
</gene>
<feature type="transmembrane region" description="Helical" evidence="6">
    <location>
        <begin position="364"/>
        <end position="383"/>
    </location>
</feature>
<evidence type="ECO:0000256" key="5">
    <source>
        <dbReference type="SAM" id="MobiDB-lite"/>
    </source>
</evidence>
<dbReference type="RefSeq" id="XP_047777916.1">
    <property type="nucleotide sequence ID" value="XM_047926457.1"/>
</dbReference>
<feature type="transmembrane region" description="Helical" evidence="6">
    <location>
        <begin position="84"/>
        <end position="104"/>
    </location>
</feature>
<dbReference type="InterPro" id="IPR037185">
    <property type="entry name" value="EmrE-like"/>
</dbReference>
<evidence type="ECO:0000256" key="4">
    <source>
        <dbReference type="ARBA" id="ARBA00023136"/>
    </source>
</evidence>
<comment type="caution">
    <text evidence="7">The sequence shown here is derived from an EMBL/GenBank/DDBJ whole genome shotgun (WGS) entry which is preliminary data.</text>
</comment>
<accession>A0ABQ8KD35</accession>
<feature type="transmembrane region" description="Helical" evidence="6">
    <location>
        <begin position="12"/>
        <end position="33"/>
    </location>
</feature>
<keyword evidence="4 6" id="KW-0472">Membrane</keyword>
<dbReference type="Pfam" id="PF05653">
    <property type="entry name" value="Mg_trans_NIPA"/>
    <property type="match status" value="2"/>
</dbReference>
<feature type="compositionally biased region" description="Polar residues" evidence="5">
    <location>
        <begin position="500"/>
        <end position="526"/>
    </location>
</feature>
<dbReference type="EMBL" id="JADCUA010000012">
    <property type="protein sequence ID" value="KAH9835539.1"/>
    <property type="molecule type" value="Genomic_DNA"/>
</dbReference>
<dbReference type="InterPro" id="IPR008521">
    <property type="entry name" value="Mg_trans_NIPA"/>
</dbReference>
<feature type="compositionally biased region" description="Low complexity" evidence="5">
    <location>
        <begin position="233"/>
        <end position="243"/>
    </location>
</feature>
<evidence type="ECO:0000313" key="7">
    <source>
        <dbReference type="EMBL" id="KAH9835539.1"/>
    </source>
</evidence>
<evidence type="ECO:0000256" key="3">
    <source>
        <dbReference type="ARBA" id="ARBA00022989"/>
    </source>
</evidence>
<comment type="subcellular location">
    <subcellularLocation>
        <location evidence="1">Membrane</location>
        <topology evidence="1">Multi-pass membrane protein</topology>
    </subcellularLocation>
</comment>
<sequence>MAAQLDGDSHISIPVGIIVGLLASFVQSLGLTVQRKSHVLNQQLPEDQQKVEHRRPLWLLGFSIFISSNLFGSIFQIASLPVVILAPLGAVSLLWNAFFARILLGDVFSIWMLLGTLLIAGGAVLIAIYGIVPEPTHSLEDLLMLWNRPVFIVYFSLLGMVTVVSLAITHIAEYSYRRRMVLPDVSPPLSPLVLPTSQPSILTNSTTATHAVDHNERTPLIDRKPRPQSYNRSKSPSPSGSQSIISTTISFATKSTRTPLFLAGSYASFSGIISGMCLLFAKSGVELLMLTIGGDNQFWRWQAWVLLLSLGVCALLQLWYMHKSLVLADPTVICPLAFCLYNLSSIFNGLVYFDQFSVLSKKQLILVLVGIVILLAGVWIVSFPPAGGYSIDIGAWTAGENEEDESVPLLQSDVSEGESEDEHEQHDDEPLPMHAPQPSQSRTRRSRSEDIRLGAVQPDQAQVQADVQQHHRCITEPPAPVAPPSPVTPLPPRARRLRTESQLESGTGASSMHRSRSSFGTAQSPESSLGGSTSRRRRTTIAAPLSPPGGGTVPGPPALSGFSIGLSPVSPGFALVPRERRRRPTVGAESMRRVVSEGGEVRASRDVQRLRGDVEGAREEGSGGGERQEEERARTMGEGRHARGRWKWLRNVFAVAGSSAK</sequence>
<feature type="region of interest" description="Disordered" evidence="5">
    <location>
        <begin position="402"/>
        <end position="449"/>
    </location>
</feature>
<dbReference type="Proteomes" id="UP000814176">
    <property type="component" value="Unassembled WGS sequence"/>
</dbReference>
<proteinExistence type="predicted"/>
<feature type="transmembrane region" description="Helical" evidence="6">
    <location>
        <begin position="57"/>
        <end position="78"/>
    </location>
</feature>
<reference evidence="7 8" key="1">
    <citation type="journal article" date="2021" name="Environ. Microbiol.">
        <title>Gene family expansions and transcriptome signatures uncover fungal adaptations to wood decay.</title>
        <authorList>
            <person name="Hage H."/>
            <person name="Miyauchi S."/>
            <person name="Viragh M."/>
            <person name="Drula E."/>
            <person name="Min B."/>
            <person name="Chaduli D."/>
            <person name="Navarro D."/>
            <person name="Favel A."/>
            <person name="Norest M."/>
            <person name="Lesage-Meessen L."/>
            <person name="Balint B."/>
            <person name="Merenyi Z."/>
            <person name="de Eugenio L."/>
            <person name="Morin E."/>
            <person name="Martinez A.T."/>
            <person name="Baldrian P."/>
            <person name="Stursova M."/>
            <person name="Martinez M.J."/>
            <person name="Novotny C."/>
            <person name="Magnuson J.K."/>
            <person name="Spatafora J.W."/>
            <person name="Maurice S."/>
            <person name="Pangilinan J."/>
            <person name="Andreopoulos W."/>
            <person name="LaButti K."/>
            <person name="Hundley H."/>
            <person name="Na H."/>
            <person name="Kuo A."/>
            <person name="Barry K."/>
            <person name="Lipzen A."/>
            <person name="Henrissat B."/>
            <person name="Riley R."/>
            <person name="Ahrendt S."/>
            <person name="Nagy L.G."/>
            <person name="Grigoriev I.V."/>
            <person name="Martin F."/>
            <person name="Rosso M.N."/>
        </authorList>
    </citation>
    <scope>NUCLEOTIDE SEQUENCE [LARGE SCALE GENOMIC DNA]</scope>
    <source>
        <strain evidence="7 8">CIRM-BRFM 1785</strain>
    </source>
</reference>
<feature type="compositionally biased region" description="Basic and acidic residues" evidence="5">
    <location>
        <begin position="213"/>
        <end position="225"/>
    </location>
</feature>
<dbReference type="PANTHER" id="PTHR12570:SF86">
    <property type="entry name" value="ADR321CP"/>
    <property type="match status" value="1"/>
</dbReference>
<keyword evidence="2 6" id="KW-0812">Transmembrane</keyword>
<feature type="region of interest" description="Disordered" evidence="5">
    <location>
        <begin position="213"/>
        <end position="243"/>
    </location>
</feature>
<name>A0ABQ8KD35_9APHY</name>
<feature type="transmembrane region" description="Helical" evidence="6">
    <location>
        <begin position="151"/>
        <end position="172"/>
    </location>
</feature>
<keyword evidence="3 6" id="KW-1133">Transmembrane helix</keyword>
<evidence type="ECO:0000313" key="8">
    <source>
        <dbReference type="Proteomes" id="UP000814176"/>
    </source>
</evidence>
<evidence type="ECO:0008006" key="9">
    <source>
        <dbReference type="Google" id="ProtNLM"/>
    </source>
</evidence>
<feature type="transmembrane region" description="Helical" evidence="6">
    <location>
        <begin position="301"/>
        <end position="320"/>
    </location>
</feature>
<dbReference type="PANTHER" id="PTHR12570">
    <property type="match status" value="1"/>
</dbReference>
<feature type="compositionally biased region" description="Pro residues" evidence="5">
    <location>
        <begin position="477"/>
        <end position="492"/>
    </location>
</feature>
<evidence type="ECO:0000256" key="2">
    <source>
        <dbReference type="ARBA" id="ARBA00022692"/>
    </source>
</evidence>